<evidence type="ECO:0000256" key="6">
    <source>
        <dbReference type="SAM" id="Phobius"/>
    </source>
</evidence>
<dbReference type="EMBL" id="DROD01000722">
    <property type="protein sequence ID" value="HHJ53798.1"/>
    <property type="molecule type" value="Genomic_DNA"/>
</dbReference>
<feature type="transmembrane region" description="Helical" evidence="6">
    <location>
        <begin position="253"/>
        <end position="274"/>
    </location>
</feature>
<evidence type="ECO:0000259" key="7">
    <source>
        <dbReference type="Pfam" id="PF03553"/>
    </source>
</evidence>
<feature type="transmembrane region" description="Helical" evidence="6">
    <location>
        <begin position="171"/>
        <end position="188"/>
    </location>
</feature>
<feature type="domain" description="Na+/H+ antiporter NhaC-like C-terminal" evidence="7">
    <location>
        <begin position="268"/>
        <end position="466"/>
    </location>
</feature>
<organism evidence="8">
    <name type="scientific">Caldithrix abyssi</name>
    <dbReference type="NCBI Taxonomy" id="187145"/>
    <lineage>
        <taxon>Bacteria</taxon>
        <taxon>Pseudomonadati</taxon>
        <taxon>Calditrichota</taxon>
        <taxon>Calditrichia</taxon>
        <taxon>Calditrichales</taxon>
        <taxon>Calditrichaceae</taxon>
        <taxon>Caldithrix</taxon>
    </lineage>
</organism>
<keyword evidence="5 6" id="KW-0472">Membrane</keyword>
<evidence type="ECO:0000256" key="3">
    <source>
        <dbReference type="ARBA" id="ARBA00022692"/>
    </source>
</evidence>
<evidence type="ECO:0000313" key="8">
    <source>
        <dbReference type="EMBL" id="HHJ53798.1"/>
    </source>
</evidence>
<comment type="subcellular location">
    <subcellularLocation>
        <location evidence="1">Cell membrane</location>
        <topology evidence="1">Multi-pass membrane protein</topology>
    </subcellularLocation>
</comment>
<keyword evidence="4 6" id="KW-1133">Transmembrane helix</keyword>
<dbReference type="PANTHER" id="PTHR43478:SF1">
    <property type="entry name" value="NA+_H+ ANTIPORTER NHAC-LIKE C-TERMINAL DOMAIN-CONTAINING PROTEIN"/>
    <property type="match status" value="1"/>
</dbReference>
<protein>
    <submittedName>
        <fullName evidence="8">Na+/H+ antiporter NhaC family protein</fullName>
    </submittedName>
</protein>
<sequence length="466" mass="50351">MKRTIVTIVLILFLHSFASAGQSVRLMKAKPVYLTGIANQLEFTVAAAGDSDLALSLNLPSGQTKKLPLKPDTDRPGIYRSQPVTFGSVGQARIAAADGAVIANLRVIPAWLSILPPILAIILALITRQVLISLLAGIWLGATFIYGYNPFAGFLYTLTEYVGKAPADEERIAILIFSLTLGGMVGVISRSGGTQGIVEKLSTFASNAKRGQFVTWLMGVIIFFDDYANTLIVGNTMRPLTDRLKISREKLSYLVDSTAAPVANIAIISTWIGYELSLINDAFQSIGVNDNAYITFFKTIPYNFYPLFTLAFGLFIALSGRDMFSMLRAERRAQKGKPLRDGAVPLADLNAGDLQTKQGAPLRWYNALVPVAVVIGATLVGLWFTGLNNLSIPQDELSRYSFVRYVSAVVGASDSFAVLMWAAFGGSIVAIVMAIGQRILTLNESMNAWVSGVRAMVMAALILTMA</sequence>
<accession>A0A7V5PRD2</accession>
<comment type="caution">
    <text evidence="8">The sequence shown here is derived from an EMBL/GenBank/DDBJ whole genome shotgun (WGS) entry which is preliminary data.</text>
</comment>
<evidence type="ECO:0000256" key="1">
    <source>
        <dbReference type="ARBA" id="ARBA00004651"/>
    </source>
</evidence>
<dbReference type="AlphaFoldDB" id="A0A7V5PRD2"/>
<evidence type="ECO:0000256" key="2">
    <source>
        <dbReference type="ARBA" id="ARBA00022475"/>
    </source>
</evidence>
<feature type="non-terminal residue" evidence="8">
    <location>
        <position position="466"/>
    </location>
</feature>
<feature type="transmembrane region" description="Helical" evidence="6">
    <location>
        <begin position="405"/>
        <end position="435"/>
    </location>
</feature>
<keyword evidence="3 6" id="KW-0812">Transmembrane</keyword>
<reference evidence="8" key="1">
    <citation type="journal article" date="2020" name="mSystems">
        <title>Genome- and Community-Level Interaction Insights into Carbon Utilization and Element Cycling Functions of Hydrothermarchaeota in Hydrothermal Sediment.</title>
        <authorList>
            <person name="Zhou Z."/>
            <person name="Liu Y."/>
            <person name="Xu W."/>
            <person name="Pan J."/>
            <person name="Luo Z.H."/>
            <person name="Li M."/>
        </authorList>
    </citation>
    <scope>NUCLEOTIDE SEQUENCE [LARGE SCALE GENOMIC DNA]</scope>
    <source>
        <strain evidence="8">HyVt-527</strain>
    </source>
</reference>
<feature type="transmembrane region" description="Helical" evidence="6">
    <location>
        <begin position="364"/>
        <end position="385"/>
    </location>
</feature>
<gene>
    <name evidence="8" type="ORF">ENJ89_11430</name>
</gene>
<proteinExistence type="predicted"/>
<dbReference type="PANTHER" id="PTHR43478">
    <property type="entry name" value="NA+/H+ ANTIPORTER-RELATED"/>
    <property type="match status" value="1"/>
</dbReference>
<feature type="transmembrane region" description="Helical" evidence="6">
    <location>
        <begin position="447"/>
        <end position="465"/>
    </location>
</feature>
<dbReference type="GO" id="GO:0005886">
    <property type="term" value="C:plasma membrane"/>
    <property type="evidence" value="ECO:0007669"/>
    <property type="project" value="UniProtKB-SubCell"/>
</dbReference>
<evidence type="ECO:0000256" key="5">
    <source>
        <dbReference type="ARBA" id="ARBA00023136"/>
    </source>
</evidence>
<feature type="transmembrane region" description="Helical" evidence="6">
    <location>
        <begin position="131"/>
        <end position="151"/>
    </location>
</feature>
<dbReference type="Pfam" id="PF03553">
    <property type="entry name" value="Na_H_antiporter"/>
    <property type="match status" value="1"/>
</dbReference>
<dbReference type="Proteomes" id="UP000886124">
    <property type="component" value="Unassembled WGS sequence"/>
</dbReference>
<keyword evidence="2" id="KW-1003">Cell membrane</keyword>
<feature type="transmembrane region" description="Helical" evidence="6">
    <location>
        <begin position="108"/>
        <end position="126"/>
    </location>
</feature>
<name>A0A7V5PRD2_CALAY</name>
<dbReference type="InterPro" id="IPR018461">
    <property type="entry name" value="Na/H_Antiport_NhaC-like_C"/>
</dbReference>
<evidence type="ECO:0000256" key="4">
    <source>
        <dbReference type="ARBA" id="ARBA00022989"/>
    </source>
</evidence>
<feature type="transmembrane region" description="Helical" evidence="6">
    <location>
        <begin position="304"/>
        <end position="324"/>
    </location>
</feature>